<dbReference type="InterPro" id="IPR029063">
    <property type="entry name" value="SAM-dependent_MTases_sf"/>
</dbReference>
<dbReference type="InterPro" id="IPR050362">
    <property type="entry name" value="Cation-dep_OMT"/>
</dbReference>
<protein>
    <submittedName>
        <fullName evidence="4">O-methyltransferase</fullName>
    </submittedName>
</protein>
<name>A0A8J3EQN0_9PROT</name>
<gene>
    <name evidence="5" type="ORF">FF098_006050</name>
    <name evidence="4" type="ORF">GCM10011355_12220</name>
</gene>
<dbReference type="Gene3D" id="3.40.50.150">
    <property type="entry name" value="Vaccinia Virus protein VP39"/>
    <property type="match status" value="1"/>
</dbReference>
<evidence type="ECO:0000313" key="4">
    <source>
        <dbReference type="EMBL" id="GGH95508.1"/>
    </source>
</evidence>
<dbReference type="EMBL" id="BMGZ01000001">
    <property type="protein sequence ID" value="GGH95508.1"/>
    <property type="molecule type" value="Genomic_DNA"/>
</dbReference>
<dbReference type="PANTHER" id="PTHR10509">
    <property type="entry name" value="O-METHYLTRANSFERASE-RELATED"/>
    <property type="match status" value="1"/>
</dbReference>
<organism evidence="4 6">
    <name type="scientific">Aquisalinus luteolus</name>
    <dbReference type="NCBI Taxonomy" id="1566827"/>
    <lineage>
        <taxon>Bacteria</taxon>
        <taxon>Pseudomonadati</taxon>
        <taxon>Pseudomonadota</taxon>
        <taxon>Alphaproteobacteria</taxon>
        <taxon>Parvularculales</taxon>
        <taxon>Parvularculaceae</taxon>
        <taxon>Aquisalinus</taxon>
    </lineage>
</organism>
<accession>A0A8J3EQN0</accession>
<evidence type="ECO:0000313" key="7">
    <source>
        <dbReference type="Proteomes" id="UP000818603"/>
    </source>
</evidence>
<dbReference type="Pfam" id="PF01596">
    <property type="entry name" value="Methyltransf_3"/>
    <property type="match status" value="1"/>
</dbReference>
<reference evidence="4" key="1">
    <citation type="journal article" date="2014" name="Int. J. Syst. Evol. Microbiol.">
        <title>Complete genome sequence of Corynebacterium casei LMG S-19264T (=DSM 44701T), isolated from a smear-ripened cheese.</title>
        <authorList>
            <consortium name="US DOE Joint Genome Institute (JGI-PGF)"/>
            <person name="Walter F."/>
            <person name="Albersmeier A."/>
            <person name="Kalinowski J."/>
            <person name="Ruckert C."/>
        </authorList>
    </citation>
    <scope>NUCLEOTIDE SEQUENCE</scope>
    <source>
        <strain evidence="4">CGMCC 1.14984</strain>
    </source>
</reference>
<sequence length="218" mass="23299">MADIFERVDAYIDGLFIEEDDGLRAAAASSTDGIIPDIRISGGQGKFLYLLAKLTGASRILEIGTLVGYSTIWMARALPEDGKLVSLEFDPHHAGVARRNIEKAGVADKVEVITGDAHETLEGMIAEGAAPFDLIFLDAEKPGYPDYLPKMLKLSRAGTLIAGDNVVRKGEVLDPQDEFAEGAARFNALLAAEPSVEAVILQQVGIKGHDGLALARVR</sequence>
<evidence type="ECO:0000256" key="1">
    <source>
        <dbReference type="ARBA" id="ARBA00022603"/>
    </source>
</evidence>
<reference evidence="4" key="3">
    <citation type="submission" date="2020-09" db="EMBL/GenBank/DDBJ databases">
        <authorList>
            <person name="Sun Q."/>
            <person name="Zhou Y."/>
        </authorList>
    </citation>
    <scope>NUCLEOTIDE SEQUENCE</scope>
    <source>
        <strain evidence="4">CGMCC 1.14984</strain>
    </source>
</reference>
<reference evidence="5 7" key="2">
    <citation type="submission" date="2020-02" db="EMBL/GenBank/DDBJ databases">
        <title>Genome sequence of Parvularcula flava strain NH6-79.</title>
        <authorList>
            <person name="Abdul Karim M.H."/>
            <person name="Lam M.Q."/>
            <person name="Chen S.J."/>
            <person name="Yahya A."/>
            <person name="Shahir S."/>
            <person name="Shamsir M.S."/>
            <person name="Chong C.S."/>
        </authorList>
    </citation>
    <scope>NUCLEOTIDE SEQUENCE [LARGE SCALE GENOMIC DNA]</scope>
    <source>
        <strain evidence="5 7">NH6-79</strain>
    </source>
</reference>
<keyword evidence="2" id="KW-0808">Transferase</keyword>
<dbReference type="SUPFAM" id="SSF53335">
    <property type="entry name" value="S-adenosyl-L-methionine-dependent methyltransferases"/>
    <property type="match status" value="1"/>
</dbReference>
<evidence type="ECO:0000313" key="5">
    <source>
        <dbReference type="EMBL" id="NHK27461.1"/>
    </source>
</evidence>
<evidence type="ECO:0000256" key="2">
    <source>
        <dbReference type="ARBA" id="ARBA00022679"/>
    </source>
</evidence>
<dbReference type="Proteomes" id="UP000818603">
    <property type="component" value="Unassembled WGS sequence"/>
</dbReference>
<dbReference type="InterPro" id="IPR002935">
    <property type="entry name" value="SAM_O-MeTrfase"/>
</dbReference>
<keyword evidence="7" id="KW-1185">Reference proteome</keyword>
<dbReference type="GO" id="GO:0008171">
    <property type="term" value="F:O-methyltransferase activity"/>
    <property type="evidence" value="ECO:0007669"/>
    <property type="project" value="InterPro"/>
</dbReference>
<keyword evidence="3" id="KW-0949">S-adenosyl-L-methionine</keyword>
<dbReference type="AlphaFoldDB" id="A0A8J3EQN0"/>
<proteinExistence type="predicted"/>
<dbReference type="RefSeq" id="WP_155138436.1">
    <property type="nucleotide sequence ID" value="NZ_BMGZ01000001.1"/>
</dbReference>
<dbReference type="GO" id="GO:0032259">
    <property type="term" value="P:methylation"/>
    <property type="evidence" value="ECO:0007669"/>
    <property type="project" value="UniProtKB-KW"/>
</dbReference>
<keyword evidence="1" id="KW-0489">Methyltransferase</keyword>
<dbReference type="EMBL" id="VCJR02000001">
    <property type="protein sequence ID" value="NHK27461.1"/>
    <property type="molecule type" value="Genomic_DNA"/>
</dbReference>
<dbReference type="GO" id="GO:0008757">
    <property type="term" value="F:S-adenosylmethionine-dependent methyltransferase activity"/>
    <property type="evidence" value="ECO:0007669"/>
    <property type="project" value="TreeGrafter"/>
</dbReference>
<dbReference type="CDD" id="cd02440">
    <property type="entry name" value="AdoMet_MTases"/>
    <property type="match status" value="1"/>
</dbReference>
<evidence type="ECO:0000256" key="3">
    <source>
        <dbReference type="ARBA" id="ARBA00022691"/>
    </source>
</evidence>
<evidence type="ECO:0000313" key="6">
    <source>
        <dbReference type="Proteomes" id="UP000621856"/>
    </source>
</evidence>
<comment type="caution">
    <text evidence="4">The sequence shown here is derived from an EMBL/GenBank/DDBJ whole genome shotgun (WGS) entry which is preliminary data.</text>
</comment>
<dbReference type="Proteomes" id="UP000621856">
    <property type="component" value="Unassembled WGS sequence"/>
</dbReference>
<dbReference type="PROSITE" id="PS51682">
    <property type="entry name" value="SAM_OMT_I"/>
    <property type="match status" value="1"/>
</dbReference>
<dbReference type="PANTHER" id="PTHR10509:SF14">
    <property type="entry name" value="CAFFEOYL-COA O-METHYLTRANSFERASE 3-RELATED"/>
    <property type="match status" value="1"/>
</dbReference>